<dbReference type="RefSeq" id="WP_073371615.1">
    <property type="nucleotide sequence ID" value="NZ_FQWB01000007.1"/>
</dbReference>
<gene>
    <name evidence="1" type="ORF">SAMN05443549_107162</name>
</gene>
<evidence type="ECO:0000313" key="1">
    <source>
        <dbReference type="EMBL" id="SHG86212.1"/>
    </source>
</evidence>
<accession>A0A1M5N9U3</accession>
<proteinExistence type="predicted"/>
<reference evidence="2" key="1">
    <citation type="submission" date="2016-11" db="EMBL/GenBank/DDBJ databases">
        <authorList>
            <person name="Varghese N."/>
            <person name="Submissions S."/>
        </authorList>
    </citation>
    <scope>NUCLEOTIDE SEQUENCE [LARGE SCALE GENOMIC DNA]</scope>
    <source>
        <strain evidence="2">DSM 19978</strain>
    </source>
</reference>
<dbReference type="AlphaFoldDB" id="A0A1M5N9U3"/>
<sequence length="78" mass="9135">MNLKEKFLPIVYRIAPDKENIKRAESCEKIAKDFALGFGLFISHNQIKCDSDGWWEWDGLKTTDELIICYEKGNSYFL</sequence>
<dbReference type="EMBL" id="FQWB01000007">
    <property type="protein sequence ID" value="SHG86212.1"/>
    <property type="molecule type" value="Genomic_DNA"/>
</dbReference>
<protein>
    <submittedName>
        <fullName evidence="1">Uncharacterized protein</fullName>
    </submittedName>
</protein>
<dbReference type="STRING" id="468056.SAMN05443549_107162"/>
<organism evidence="1 2">
    <name type="scientific">Flavobacterium fluvii</name>
    <dbReference type="NCBI Taxonomy" id="468056"/>
    <lineage>
        <taxon>Bacteria</taxon>
        <taxon>Pseudomonadati</taxon>
        <taxon>Bacteroidota</taxon>
        <taxon>Flavobacteriia</taxon>
        <taxon>Flavobacteriales</taxon>
        <taxon>Flavobacteriaceae</taxon>
        <taxon>Flavobacterium</taxon>
    </lineage>
</organism>
<evidence type="ECO:0000313" key="2">
    <source>
        <dbReference type="Proteomes" id="UP000184516"/>
    </source>
</evidence>
<name>A0A1M5N9U3_9FLAO</name>
<keyword evidence="2" id="KW-1185">Reference proteome</keyword>
<dbReference type="Proteomes" id="UP000184516">
    <property type="component" value="Unassembled WGS sequence"/>
</dbReference>